<accession>A0A7S5RIP0</accession>
<organism evidence="1 2">
    <name type="scientific">Rhizobium phage RHph_I1_9</name>
    <dbReference type="NCBI Taxonomy" id="2509729"/>
    <lineage>
        <taxon>Viruses</taxon>
        <taxon>Duplodnaviria</taxon>
        <taxon>Heunggongvirae</taxon>
        <taxon>Uroviricota</taxon>
        <taxon>Caudoviricetes</taxon>
        <taxon>Pootjesviridae</taxon>
        <taxon>Staniewskivirinae</taxon>
        <taxon>Trinifflemingvirus</taxon>
        <taxon>Trinifflemingvirus I19</taxon>
    </lineage>
</organism>
<dbReference type="EMBL" id="MN988532">
    <property type="protein sequence ID" value="QIG73639.1"/>
    <property type="molecule type" value="Genomic_DNA"/>
</dbReference>
<reference evidence="1 2" key="1">
    <citation type="submission" date="2020-01" db="EMBL/GenBank/DDBJ databases">
        <title>Patterns of diversity and host range of bacteriophage communities associated with bean-nodulatin bacteria.</title>
        <authorList>
            <person name="Vann Cauwenberghe J."/>
            <person name="Santamaria R.I."/>
            <person name="Bustos P."/>
            <person name="Juarez S."/>
            <person name="Gonzalez V."/>
        </authorList>
    </citation>
    <scope>NUCLEOTIDE SEQUENCE [LARGE SCALE GENOMIC DNA]</scope>
    <source>
        <strain evidence="2">RHph</strain>
    </source>
</reference>
<evidence type="ECO:0000313" key="1">
    <source>
        <dbReference type="EMBL" id="QIG73639.1"/>
    </source>
</evidence>
<dbReference type="Proteomes" id="UP000615696">
    <property type="component" value="Segment"/>
</dbReference>
<keyword evidence="2" id="KW-1185">Reference proteome</keyword>
<name>A0A7S5RIP0_9CAUD</name>
<gene>
    <name evidence="1" type="ORF">EVC04_202</name>
</gene>
<protein>
    <submittedName>
        <fullName evidence="1">Uncharacterized protein</fullName>
    </submittedName>
</protein>
<evidence type="ECO:0000313" key="2">
    <source>
        <dbReference type="Proteomes" id="UP000615696"/>
    </source>
</evidence>
<sequence length="144" mass="17619">MHLRTGTRFEYDFDDERNIRFRARDYCQNWRDGEPNCPLTSLYNDYLDTESNDEKTPDPVSARNVVVYLNKMDKRYSGIETFEECREAFTEFRDYAKKVEQLENLRRDMQTVFIRAKRLYGEDYYHHVQGIFREELDKSQRNER</sequence>
<proteinExistence type="predicted"/>